<feature type="compositionally biased region" description="Acidic residues" evidence="1">
    <location>
        <begin position="119"/>
        <end position="133"/>
    </location>
</feature>
<evidence type="ECO:0000256" key="1">
    <source>
        <dbReference type="SAM" id="MobiDB-lite"/>
    </source>
</evidence>
<reference evidence="2" key="1">
    <citation type="submission" date="2024-06" db="EMBL/GenBank/DDBJ databases">
        <authorList>
            <person name="Liu X."/>
            <person name="Lenzi L."/>
            <person name="Haldenby T S."/>
            <person name="Uol C."/>
        </authorList>
    </citation>
    <scope>NUCLEOTIDE SEQUENCE</scope>
</reference>
<protein>
    <submittedName>
        <fullName evidence="2">Uncharacterized protein</fullName>
    </submittedName>
</protein>
<name>A0AAV2TM15_CALDB</name>
<proteinExistence type="predicted"/>
<organism evidence="2 3">
    <name type="scientific">Calicophoron daubneyi</name>
    <name type="common">Rumen fluke</name>
    <name type="synonym">Paramphistomum daubneyi</name>
    <dbReference type="NCBI Taxonomy" id="300641"/>
    <lineage>
        <taxon>Eukaryota</taxon>
        <taxon>Metazoa</taxon>
        <taxon>Spiralia</taxon>
        <taxon>Lophotrochozoa</taxon>
        <taxon>Platyhelminthes</taxon>
        <taxon>Trematoda</taxon>
        <taxon>Digenea</taxon>
        <taxon>Plagiorchiida</taxon>
        <taxon>Pronocephalata</taxon>
        <taxon>Paramphistomoidea</taxon>
        <taxon>Paramphistomidae</taxon>
        <taxon>Calicophoron</taxon>
    </lineage>
</organism>
<sequence length="139" mass="15171">MSVCACDCWMTSIYENLLCEQEHKKRPSYQAIVDVVVNASKGISSDTMKKAFECCGVADDGKEFPVSKTSHLLQNILVNNSGLVSENEINLEPEHGDDGIGAGSGDDELIEEGTSNFEENSDEVEEVTADTDDGYERDI</sequence>
<dbReference type="EMBL" id="CAXLJL010000467">
    <property type="protein sequence ID" value="CAL5138009.1"/>
    <property type="molecule type" value="Genomic_DNA"/>
</dbReference>
<gene>
    <name evidence="2" type="ORF">CDAUBV1_LOCUS12527</name>
</gene>
<accession>A0AAV2TM15</accession>
<evidence type="ECO:0000313" key="2">
    <source>
        <dbReference type="EMBL" id="CAL5138009.1"/>
    </source>
</evidence>
<dbReference type="AlphaFoldDB" id="A0AAV2TM15"/>
<dbReference type="Proteomes" id="UP001497525">
    <property type="component" value="Unassembled WGS sequence"/>
</dbReference>
<comment type="caution">
    <text evidence="2">The sequence shown here is derived from an EMBL/GenBank/DDBJ whole genome shotgun (WGS) entry which is preliminary data.</text>
</comment>
<evidence type="ECO:0000313" key="3">
    <source>
        <dbReference type="Proteomes" id="UP001497525"/>
    </source>
</evidence>
<feature type="region of interest" description="Disordered" evidence="1">
    <location>
        <begin position="90"/>
        <end position="139"/>
    </location>
</feature>